<dbReference type="AlphaFoldDB" id="A0ABD1Q6Z5"/>
<sequence>MERARKLANRAVLKRMVSESKQPRRNELYRQSRYVSSFTPNVVRGENIRKSHVFSSRSLVQYVGTRSISAEALKPSDTFPRRHNSATPEEQSKMAEYAGFNNLDALIDATVPKSIRIDSMKLPKFDEGLTEAQMIEHMKKLASKNKVFKSFIGMGYYNTYVPPVILRNIMENPGWYTQYTPYQAEIAQGRLESLLNFQTMITDLTGLPMSNASLLDEGTAAAEAMAMCNNIQKGKKRTFVIASNCHPQTIDICKTRADGFGLEVVVSDVNKIDYKSGDVCGVLVQYPGTEGEVLNYGEFIKNAHANDVKVVMASDLLALIMLKPPGELGADIVVGSAQRFGVPMGYGGPHAAFLATSQEYKRMMPGRIIGVSVDSTGKPALRMAMQTREQHIRRDKATSNICTAQALLANMAAMYAVYHGPDGLKTIAQRVHGLAGTFAAGLKKLGTVEVQSLPFFDTVKVKCAGSEAIADVACKSEINLRIVDKYTVTVSFDETTTLEDVDKLFEVFACGKPVTFTAASLAPEVQNLIPSGLVRESTYLTHPIFNSYHTEHELLRYIHRLQSKDLSLCHSMIPLGSCTMKLNATTEMMPVTWPAFADLHPFAPSEQAEGYQEMFNDLGEMLSTITGFDSFSLQPNAGAAGEYAGLMVIRAYHLSRGDHHRNVCIIPLSAHGTNPASAAMCGMKIVAVGTDAKGNINVEELRKAAEANKEKLAALMVTYPSTHGVYEEGIDEICKIIHDNGGQVYMDGANMNAQVGLTSPGFIGADVCHLNLHKTFCIPHGGGGPGMGPIGVKKHLAPFLPSHPVVPTGGIPAPEKSQSLGTISAAPWGSALILPISYTYISMMGSKGLTDASKIAILNANYMAKRLEEHYPILFRGVNGTVAHEFIVDLRGFKNTAGIEPEDVAKRLMDYGFHGPTMSWPVPGTLMIEPTESESKAELDRFCDALISIREEIGQIEKGKADINNNVLKGAPHPLSLLMADAWTKPYSREYAAFPASWLRTAKFWPTTGRVDNVYGDRNLTCTLLPVSQMADELAAATA</sequence>
<keyword evidence="6 11" id="KW-0560">Oxidoreductase</keyword>
<comment type="subcellular location">
    <subcellularLocation>
        <location evidence="3 11">Mitochondrion</location>
    </subcellularLocation>
</comment>
<evidence type="ECO:0000259" key="13">
    <source>
        <dbReference type="Pfam" id="PF21478"/>
    </source>
</evidence>
<keyword evidence="15" id="KW-1185">Reference proteome</keyword>
<dbReference type="EMBL" id="JBFOLK010000012">
    <property type="protein sequence ID" value="KAL2471964.1"/>
    <property type="molecule type" value="Genomic_DNA"/>
</dbReference>
<evidence type="ECO:0000256" key="1">
    <source>
        <dbReference type="ARBA" id="ARBA00001933"/>
    </source>
</evidence>
<dbReference type="FunFam" id="3.90.1150.10:FF:000007">
    <property type="entry name" value="Glycine dehydrogenase (decarboxylating), mitochondrial"/>
    <property type="match status" value="1"/>
</dbReference>
<dbReference type="PANTHER" id="PTHR11773">
    <property type="entry name" value="GLYCINE DEHYDROGENASE, DECARBOXYLATING"/>
    <property type="match status" value="1"/>
</dbReference>
<proteinExistence type="inferred from homology"/>
<evidence type="ECO:0000259" key="12">
    <source>
        <dbReference type="Pfam" id="PF02347"/>
    </source>
</evidence>
<dbReference type="Gene3D" id="3.40.640.10">
    <property type="entry name" value="Type I PLP-dependent aspartate aminotransferase-like (Major domain)"/>
    <property type="match status" value="2"/>
</dbReference>
<protein>
    <recommendedName>
        <fullName evidence="11">Glycine cleavage system P protein</fullName>
        <ecNumber evidence="11">1.4.4.2</ecNumber>
    </recommendedName>
</protein>
<keyword evidence="5 10" id="KW-0663">Pyridoxal phosphate</keyword>
<dbReference type="Pfam" id="PF02347">
    <property type="entry name" value="GDC-P"/>
    <property type="match status" value="2"/>
</dbReference>
<dbReference type="InterPro" id="IPR020581">
    <property type="entry name" value="GDC_P"/>
</dbReference>
<comment type="similarity">
    <text evidence="4 11">Belongs to the GcvP family.</text>
</comment>
<dbReference type="CDD" id="cd00613">
    <property type="entry name" value="GDC-P"/>
    <property type="match status" value="2"/>
</dbReference>
<evidence type="ECO:0000256" key="9">
    <source>
        <dbReference type="ARBA" id="ARBA00049026"/>
    </source>
</evidence>
<dbReference type="InterPro" id="IPR015424">
    <property type="entry name" value="PyrdxlP-dep_Trfase"/>
</dbReference>
<dbReference type="InterPro" id="IPR003437">
    <property type="entry name" value="GcvP"/>
</dbReference>
<evidence type="ECO:0000256" key="11">
    <source>
        <dbReference type="RuleBase" id="RU364056"/>
    </source>
</evidence>
<comment type="caution">
    <text evidence="14">The sequence shown here is derived from an EMBL/GenBank/DDBJ whole genome shotgun (WGS) entry which is preliminary data.</text>
</comment>
<gene>
    <name evidence="14" type="ORF">Adt_40100</name>
</gene>
<dbReference type="FunFam" id="3.40.640.10:FF:000007">
    <property type="entry name" value="glycine dehydrogenase (Decarboxylating), mitochondrial"/>
    <property type="match status" value="1"/>
</dbReference>
<dbReference type="NCBIfam" id="TIGR00461">
    <property type="entry name" value="gcvP"/>
    <property type="match status" value="1"/>
</dbReference>
<dbReference type="InterPro" id="IPR049316">
    <property type="entry name" value="GDC-P_C"/>
</dbReference>
<dbReference type="PANTHER" id="PTHR11773:SF1">
    <property type="entry name" value="GLYCINE DEHYDROGENASE (DECARBOXYLATING), MITOCHONDRIAL"/>
    <property type="match status" value="1"/>
</dbReference>
<keyword evidence="11" id="KW-0809">Transit peptide</keyword>
<feature type="domain" description="Glycine cleavage system P-protein N-terminal" evidence="12">
    <location>
        <begin position="82"/>
        <end position="508"/>
    </location>
</feature>
<dbReference type="Gene3D" id="3.90.1150.10">
    <property type="entry name" value="Aspartate Aminotransferase, domain 1"/>
    <property type="match status" value="2"/>
</dbReference>
<comment type="subunit">
    <text evidence="8">Homodimer. The glycine cleavage system is composed of four proteins: P, T, L and H.</text>
</comment>
<evidence type="ECO:0000313" key="14">
    <source>
        <dbReference type="EMBL" id="KAL2471964.1"/>
    </source>
</evidence>
<dbReference type="NCBIfam" id="NF003346">
    <property type="entry name" value="PRK04366.1"/>
    <property type="match status" value="1"/>
</dbReference>
<dbReference type="SUPFAM" id="SSF53383">
    <property type="entry name" value="PLP-dependent transferases"/>
    <property type="match status" value="2"/>
</dbReference>
<dbReference type="Pfam" id="PF21478">
    <property type="entry name" value="GcvP2_C"/>
    <property type="match status" value="1"/>
</dbReference>
<keyword evidence="7 11" id="KW-0496">Mitochondrion</keyword>
<comment type="function">
    <text evidence="2">The glycine cleavage system catalyzes the degradation of glycine. The P protein binds the alpha-amino group of glycine through its pyridoxal phosphate cofactor; CO(2) is released and the remaining methylamine moiety is then transferred to the lipoamide cofactor of the H protein.</text>
</comment>
<dbReference type="FunFam" id="3.90.1150.10:FF:000025">
    <property type="entry name" value="Glycine cleavage system P protein"/>
    <property type="match status" value="1"/>
</dbReference>
<reference evidence="15" key="1">
    <citation type="submission" date="2024-07" db="EMBL/GenBank/DDBJ databases">
        <title>Two chromosome-level genome assemblies of Korean endemic species Abeliophyllum distichum and Forsythia ovata (Oleaceae).</title>
        <authorList>
            <person name="Jang H."/>
        </authorList>
    </citation>
    <scope>NUCLEOTIDE SEQUENCE [LARGE SCALE GENOMIC DNA]</scope>
</reference>
<evidence type="ECO:0000256" key="7">
    <source>
        <dbReference type="ARBA" id="ARBA00023128"/>
    </source>
</evidence>
<feature type="domain" description="Glycine cleavage system P-protein N-terminal" evidence="12">
    <location>
        <begin position="526"/>
        <end position="801"/>
    </location>
</feature>
<dbReference type="Proteomes" id="UP001604336">
    <property type="component" value="Unassembled WGS sequence"/>
</dbReference>
<dbReference type="FunFam" id="3.40.640.10:FF:000005">
    <property type="entry name" value="Glycine dehydrogenase (decarboxylating), mitochondrial"/>
    <property type="match status" value="1"/>
</dbReference>
<evidence type="ECO:0000256" key="8">
    <source>
        <dbReference type="ARBA" id="ARBA00046415"/>
    </source>
</evidence>
<evidence type="ECO:0000256" key="4">
    <source>
        <dbReference type="ARBA" id="ARBA00010756"/>
    </source>
</evidence>
<feature type="domain" description="Glycine dehydrogenase C-terminal" evidence="13">
    <location>
        <begin position="852"/>
        <end position="973"/>
    </location>
</feature>
<evidence type="ECO:0000256" key="5">
    <source>
        <dbReference type="ARBA" id="ARBA00022898"/>
    </source>
</evidence>
<comment type="cofactor">
    <cofactor evidence="1 10 11">
        <name>pyridoxal 5'-phosphate</name>
        <dbReference type="ChEBI" id="CHEBI:597326"/>
    </cofactor>
</comment>
<evidence type="ECO:0000256" key="10">
    <source>
        <dbReference type="PIRSR" id="PIRSR603437-50"/>
    </source>
</evidence>
<name>A0ABD1Q6Z5_9LAMI</name>
<evidence type="ECO:0000256" key="3">
    <source>
        <dbReference type="ARBA" id="ARBA00004173"/>
    </source>
</evidence>
<dbReference type="InterPro" id="IPR049315">
    <property type="entry name" value="GDC-P_N"/>
</dbReference>
<dbReference type="InterPro" id="IPR015422">
    <property type="entry name" value="PyrdxlP-dep_Trfase_small"/>
</dbReference>
<evidence type="ECO:0000313" key="15">
    <source>
        <dbReference type="Proteomes" id="UP001604336"/>
    </source>
</evidence>
<dbReference type="HAMAP" id="MF_00711">
    <property type="entry name" value="GcvP"/>
    <property type="match status" value="1"/>
</dbReference>
<dbReference type="GO" id="GO:0005739">
    <property type="term" value="C:mitochondrion"/>
    <property type="evidence" value="ECO:0007669"/>
    <property type="project" value="UniProtKB-SubCell"/>
</dbReference>
<organism evidence="14 15">
    <name type="scientific">Abeliophyllum distichum</name>
    <dbReference type="NCBI Taxonomy" id="126358"/>
    <lineage>
        <taxon>Eukaryota</taxon>
        <taxon>Viridiplantae</taxon>
        <taxon>Streptophyta</taxon>
        <taxon>Embryophyta</taxon>
        <taxon>Tracheophyta</taxon>
        <taxon>Spermatophyta</taxon>
        <taxon>Magnoliopsida</taxon>
        <taxon>eudicotyledons</taxon>
        <taxon>Gunneridae</taxon>
        <taxon>Pentapetalae</taxon>
        <taxon>asterids</taxon>
        <taxon>lamiids</taxon>
        <taxon>Lamiales</taxon>
        <taxon>Oleaceae</taxon>
        <taxon>Forsythieae</taxon>
        <taxon>Abeliophyllum</taxon>
    </lineage>
</organism>
<feature type="modified residue" description="N6-(pyridoxal phosphate)lysine" evidence="10">
    <location>
        <position position="774"/>
    </location>
</feature>
<evidence type="ECO:0000256" key="6">
    <source>
        <dbReference type="ARBA" id="ARBA00023002"/>
    </source>
</evidence>
<dbReference type="GO" id="GO:0004375">
    <property type="term" value="F:glycine dehydrogenase (decarboxylating) activity"/>
    <property type="evidence" value="ECO:0007669"/>
    <property type="project" value="UniProtKB-UniRule"/>
</dbReference>
<dbReference type="EC" id="1.4.4.2" evidence="11"/>
<accession>A0ABD1Q6Z5</accession>
<evidence type="ECO:0000256" key="2">
    <source>
        <dbReference type="ARBA" id="ARBA00003788"/>
    </source>
</evidence>
<dbReference type="InterPro" id="IPR015421">
    <property type="entry name" value="PyrdxlP-dep_Trfase_major"/>
</dbReference>
<comment type="catalytic activity">
    <reaction evidence="9 11">
        <text>N(6)-[(R)-lipoyl]-L-lysyl-[glycine-cleavage complex H protein] + glycine + H(+) = N(6)-[(R)-S(8)-aminomethyldihydrolipoyl]-L-lysyl-[glycine-cleavage complex H protein] + CO2</text>
        <dbReference type="Rhea" id="RHEA:24304"/>
        <dbReference type="Rhea" id="RHEA-COMP:10494"/>
        <dbReference type="Rhea" id="RHEA-COMP:10495"/>
        <dbReference type="ChEBI" id="CHEBI:15378"/>
        <dbReference type="ChEBI" id="CHEBI:16526"/>
        <dbReference type="ChEBI" id="CHEBI:57305"/>
        <dbReference type="ChEBI" id="CHEBI:83099"/>
        <dbReference type="ChEBI" id="CHEBI:83143"/>
        <dbReference type="EC" id="1.4.4.2"/>
    </reaction>
</comment>